<evidence type="ECO:0000256" key="1">
    <source>
        <dbReference type="ARBA" id="ARBA00023157"/>
    </source>
</evidence>
<keyword evidence="4" id="KW-0732">Signal</keyword>
<dbReference type="PROSITE" id="PS50068">
    <property type="entry name" value="LDLRA_2"/>
    <property type="match status" value="1"/>
</dbReference>
<gene>
    <name evidence="5" type="primary">LDLRAD2</name>
</gene>
<dbReference type="InterPro" id="IPR042333">
    <property type="entry name" value="LRAD2/Mig-13-like"/>
</dbReference>
<dbReference type="CDD" id="cd00112">
    <property type="entry name" value="LDLa"/>
    <property type="match status" value="1"/>
</dbReference>
<proteinExistence type="predicted"/>
<dbReference type="SMART" id="SM00192">
    <property type="entry name" value="LDLa"/>
    <property type="match status" value="1"/>
</dbReference>
<dbReference type="Proteomes" id="UP000001073">
    <property type="component" value="Chromosome 24"/>
</dbReference>
<evidence type="ECO:0000256" key="4">
    <source>
        <dbReference type="SAM" id="SignalP"/>
    </source>
</evidence>
<evidence type="ECO:0000313" key="5">
    <source>
        <dbReference type="Ensembl" id="ENSNLEP00000041809.1"/>
    </source>
</evidence>
<dbReference type="SUPFAM" id="SSF49854">
    <property type="entry name" value="Spermadhesin, CUB domain"/>
    <property type="match status" value="1"/>
</dbReference>
<dbReference type="InterPro" id="IPR035914">
    <property type="entry name" value="Sperma_CUB_dom_sf"/>
</dbReference>
<dbReference type="SUPFAM" id="SSF57424">
    <property type="entry name" value="LDL receptor-like module"/>
    <property type="match status" value="1"/>
</dbReference>
<keyword evidence="6" id="KW-1185">Reference proteome</keyword>
<dbReference type="EMBL" id="ADFV01066759">
    <property type="status" value="NOT_ANNOTATED_CDS"/>
    <property type="molecule type" value="Genomic_DNA"/>
</dbReference>
<reference evidence="5 6" key="1">
    <citation type="submission" date="2012-10" db="EMBL/GenBank/DDBJ databases">
        <authorList>
            <consortium name="Gibbon Genome Sequencing Consortium"/>
        </authorList>
    </citation>
    <scope>NUCLEOTIDE SEQUENCE [LARGE SCALE GENOMIC DNA]</scope>
</reference>
<sequence>MEACLLQLPQRLLLLGAAALTATALETADLADLCGQTWQGDGLLLRSHAASRRFYFVAPDTDCGLWVQAAAPGDRILFQFRFFLVYILRGPAGGARPLGSPLCGLTIPVPVASSGPLLGLRLVTRGRQPCVDFVGEVTSFRLGPCGAYFRCQNGRCIPSSLVCDPWGMDNCGDGSDQGSWSPADCRGPSPVPSQTGSTDAHTSRPLTPSPALGSAGSLRIAAERSPPAGRDPTRQDAALEGSTE</sequence>
<evidence type="ECO:0000256" key="2">
    <source>
        <dbReference type="PROSITE-ProRule" id="PRU00124"/>
    </source>
</evidence>
<dbReference type="OMA" id="GAYFRCR"/>
<dbReference type="GeneTree" id="ENSGT00390000004581"/>
<feature type="compositionally biased region" description="Polar residues" evidence="3">
    <location>
        <begin position="192"/>
        <end position="206"/>
    </location>
</feature>
<accession>A0A2I3HDU0</accession>
<protein>
    <submittedName>
        <fullName evidence="5">Low density lipoprotein receptor class A domain containing 2</fullName>
    </submittedName>
</protein>
<dbReference type="AlphaFoldDB" id="A0A2I3HDU0"/>
<dbReference type="Pfam" id="PF00057">
    <property type="entry name" value="Ldl_recept_a"/>
    <property type="match status" value="1"/>
</dbReference>
<evidence type="ECO:0000313" key="6">
    <source>
        <dbReference type="Proteomes" id="UP000001073"/>
    </source>
</evidence>
<dbReference type="PANTHER" id="PTHR24652:SF67">
    <property type="entry name" value="LOW-DENSITY LIPOPROTEIN RECEPTOR CLASS A DOMAIN-CONTAINING PROTEIN 2"/>
    <property type="match status" value="1"/>
</dbReference>
<dbReference type="STRING" id="61853.ENSNLEP00000041809"/>
<comment type="caution">
    <text evidence="2">Lacks conserved residue(s) required for the propagation of feature annotation.</text>
</comment>
<dbReference type="InterPro" id="IPR036055">
    <property type="entry name" value="LDL_receptor-like_sf"/>
</dbReference>
<dbReference type="FunCoup" id="A0A2I3HDU0">
    <property type="interactions" value="24"/>
</dbReference>
<keyword evidence="1" id="KW-1015">Disulfide bond</keyword>
<feature type="signal peptide" evidence="4">
    <location>
        <begin position="1"/>
        <end position="24"/>
    </location>
</feature>
<organism evidence="5 6">
    <name type="scientific">Nomascus leucogenys</name>
    <name type="common">Northern white-cheeked gibbon</name>
    <name type="synonym">Hylobates leucogenys</name>
    <dbReference type="NCBI Taxonomy" id="61853"/>
    <lineage>
        <taxon>Eukaryota</taxon>
        <taxon>Metazoa</taxon>
        <taxon>Chordata</taxon>
        <taxon>Craniata</taxon>
        <taxon>Vertebrata</taxon>
        <taxon>Euteleostomi</taxon>
        <taxon>Mammalia</taxon>
        <taxon>Eutheria</taxon>
        <taxon>Euarchontoglires</taxon>
        <taxon>Primates</taxon>
        <taxon>Haplorrhini</taxon>
        <taxon>Catarrhini</taxon>
        <taxon>Hylobatidae</taxon>
        <taxon>Nomascus</taxon>
    </lineage>
</organism>
<dbReference type="InParanoid" id="A0A2I3HDU0"/>
<dbReference type="PANTHER" id="PTHR24652">
    <property type="entry name" value="LOW-DENSITY LIPOPROTEIN RECEPTOR CLASS A DOMAIN-CONTAINING PROTEIN 2"/>
    <property type="match status" value="1"/>
</dbReference>
<dbReference type="Ensembl" id="ENSNLET00000041784.1">
    <property type="protein sequence ID" value="ENSNLEP00000041809.1"/>
    <property type="gene ID" value="ENSNLEG00000033558.1"/>
</dbReference>
<dbReference type="InterPro" id="IPR002172">
    <property type="entry name" value="LDrepeatLR_classA_rpt"/>
</dbReference>
<feature type="chain" id="PRO_5014147735" evidence="4">
    <location>
        <begin position="25"/>
        <end position="244"/>
    </location>
</feature>
<name>A0A2I3HDU0_NOMLE</name>
<reference evidence="5" key="2">
    <citation type="submission" date="2025-08" db="UniProtKB">
        <authorList>
            <consortium name="Ensembl"/>
        </authorList>
    </citation>
    <scope>IDENTIFICATION</scope>
</reference>
<evidence type="ECO:0000256" key="3">
    <source>
        <dbReference type="SAM" id="MobiDB-lite"/>
    </source>
</evidence>
<feature type="region of interest" description="Disordered" evidence="3">
    <location>
        <begin position="174"/>
        <end position="244"/>
    </location>
</feature>
<reference evidence="5" key="3">
    <citation type="submission" date="2025-09" db="UniProtKB">
        <authorList>
            <consortium name="Ensembl"/>
        </authorList>
    </citation>
    <scope>IDENTIFICATION</scope>
</reference>
<dbReference type="EMBL" id="ADFV01066758">
    <property type="status" value="NOT_ANNOTATED_CDS"/>
    <property type="molecule type" value="Genomic_DNA"/>
</dbReference>
<dbReference type="Gene3D" id="4.10.400.10">
    <property type="entry name" value="Low-density Lipoprotein Receptor"/>
    <property type="match status" value="1"/>
</dbReference>